<dbReference type="InterPro" id="IPR005229">
    <property type="entry name" value="YicC/YloC-like"/>
</dbReference>
<feature type="domain" description="Endoribonuclease YicC-like C-terminal" evidence="7">
    <location>
        <begin position="178"/>
        <end position="288"/>
    </location>
</feature>
<dbReference type="PANTHER" id="PTHR30636:SF3">
    <property type="entry name" value="UPF0701 PROTEIN YICC"/>
    <property type="match status" value="1"/>
</dbReference>
<dbReference type="Pfam" id="PF08340">
    <property type="entry name" value="YicC-like_C"/>
    <property type="match status" value="1"/>
</dbReference>
<dbReference type="RefSeq" id="WP_181874842.1">
    <property type="nucleotide sequence ID" value="NZ_UGNY01000001.1"/>
</dbReference>
<dbReference type="InterPro" id="IPR013527">
    <property type="entry name" value="YicC-like_N"/>
</dbReference>
<evidence type="ECO:0000259" key="7">
    <source>
        <dbReference type="Pfam" id="PF08340"/>
    </source>
</evidence>
<dbReference type="InterPro" id="IPR013551">
    <property type="entry name" value="YicC-like_C"/>
</dbReference>
<proteinExistence type="inferred from homology"/>
<dbReference type="EMBL" id="UGNY01000001">
    <property type="protein sequence ID" value="STX37673.1"/>
    <property type="molecule type" value="Genomic_DNA"/>
</dbReference>
<keyword evidence="3" id="KW-0255">Endonuclease</keyword>
<dbReference type="Proteomes" id="UP000254033">
    <property type="component" value="Unassembled WGS sequence"/>
</dbReference>
<sequence length="288" mass="33056">MTYSMTAFTRVQKQLDAGILCWEIKSVNHRYLDVSFRLPEVFRFLETSLRTMMRGKISRGKLECQLKFQSSTTDAQSIRIDDCLVNSLIAAGNQLATTRQLPNDLTLSTILSWPGVIQTSQSDQEALSQQVELLFQETLAQLLAVRKSEGQALRLHIQSRLDKLQDEIKVAWQLVAPLTEQIKDKLLTRLHVLQLEVDKTRVEQELALQLARLDVTEELDRLQTHVVEVEKVLQREEAIGRRLDFLMQELNREANTLSSKSESVALTQSAVEMKVLIEQMREQIQNIE</sequence>
<comment type="cofactor">
    <cofactor evidence="1">
        <name>a divalent metal cation</name>
        <dbReference type="ChEBI" id="CHEBI:60240"/>
    </cofactor>
</comment>
<comment type="similarity">
    <text evidence="5">Belongs to the YicC/YloC family.</text>
</comment>
<accession>A0A378IRG5</accession>
<evidence type="ECO:0000256" key="4">
    <source>
        <dbReference type="ARBA" id="ARBA00022801"/>
    </source>
</evidence>
<protein>
    <submittedName>
        <fullName evidence="8">Putative stress-induced protein</fullName>
    </submittedName>
</protein>
<evidence type="ECO:0000256" key="1">
    <source>
        <dbReference type="ARBA" id="ARBA00001968"/>
    </source>
</evidence>
<organism evidence="8 9">
    <name type="scientific">Legionella feeleii</name>
    <dbReference type="NCBI Taxonomy" id="453"/>
    <lineage>
        <taxon>Bacteria</taxon>
        <taxon>Pseudomonadati</taxon>
        <taxon>Pseudomonadota</taxon>
        <taxon>Gammaproteobacteria</taxon>
        <taxon>Legionellales</taxon>
        <taxon>Legionellaceae</taxon>
        <taxon>Legionella</taxon>
    </lineage>
</organism>
<evidence type="ECO:0000313" key="8">
    <source>
        <dbReference type="EMBL" id="STX37673.1"/>
    </source>
</evidence>
<gene>
    <name evidence="8" type="ORF">NCTC11978_00841</name>
</gene>
<dbReference type="PANTHER" id="PTHR30636">
    <property type="entry name" value="UPF0701 PROTEIN YICC"/>
    <property type="match status" value="1"/>
</dbReference>
<dbReference type="GO" id="GO:0004521">
    <property type="term" value="F:RNA endonuclease activity"/>
    <property type="evidence" value="ECO:0007669"/>
    <property type="project" value="InterPro"/>
</dbReference>
<dbReference type="NCBIfam" id="TIGR00255">
    <property type="entry name" value="YicC/YloC family endoribonuclease"/>
    <property type="match status" value="1"/>
</dbReference>
<name>A0A378IRG5_9GAMM</name>
<keyword evidence="2" id="KW-0540">Nuclease</keyword>
<keyword evidence="4" id="KW-0378">Hydrolase</keyword>
<dbReference type="AlphaFoldDB" id="A0A378IRG5"/>
<evidence type="ECO:0000256" key="3">
    <source>
        <dbReference type="ARBA" id="ARBA00022759"/>
    </source>
</evidence>
<evidence type="ECO:0000256" key="5">
    <source>
        <dbReference type="ARBA" id="ARBA00035648"/>
    </source>
</evidence>
<evidence type="ECO:0000313" key="9">
    <source>
        <dbReference type="Proteomes" id="UP000254033"/>
    </source>
</evidence>
<evidence type="ECO:0000256" key="2">
    <source>
        <dbReference type="ARBA" id="ARBA00022722"/>
    </source>
</evidence>
<feature type="domain" description="Endoribonuclease YicC-like N-terminal" evidence="6">
    <location>
        <begin position="3"/>
        <end position="154"/>
    </location>
</feature>
<reference evidence="8 9" key="1">
    <citation type="submission" date="2018-06" db="EMBL/GenBank/DDBJ databases">
        <authorList>
            <consortium name="Pathogen Informatics"/>
            <person name="Doyle S."/>
        </authorList>
    </citation>
    <scope>NUCLEOTIDE SEQUENCE [LARGE SCALE GENOMIC DNA]</scope>
    <source>
        <strain evidence="8 9">NCTC11978</strain>
    </source>
</reference>
<evidence type="ECO:0000259" key="6">
    <source>
        <dbReference type="Pfam" id="PF03755"/>
    </source>
</evidence>
<dbReference type="Pfam" id="PF03755">
    <property type="entry name" value="YicC-like_N"/>
    <property type="match status" value="1"/>
</dbReference>
<dbReference type="GO" id="GO:0016787">
    <property type="term" value="F:hydrolase activity"/>
    <property type="evidence" value="ECO:0007669"/>
    <property type="project" value="UniProtKB-KW"/>
</dbReference>